<feature type="region of interest" description="Disordered" evidence="1">
    <location>
        <begin position="1"/>
        <end position="37"/>
    </location>
</feature>
<evidence type="ECO:0000313" key="2">
    <source>
        <dbReference type="EMBL" id="CAG2054675.1"/>
    </source>
</evidence>
<gene>
    <name evidence="2" type="ORF">TPAB3V08_LOCUS1696</name>
</gene>
<name>A0ABN7NFM8_TIMPD</name>
<proteinExistence type="predicted"/>
<evidence type="ECO:0000313" key="3">
    <source>
        <dbReference type="Proteomes" id="UP001153148"/>
    </source>
</evidence>
<accession>A0ABN7NFM8</accession>
<keyword evidence="3" id="KW-1185">Reference proteome</keyword>
<feature type="compositionally biased region" description="Polar residues" evidence="1">
    <location>
        <begin position="1"/>
        <end position="24"/>
    </location>
</feature>
<organism evidence="2 3">
    <name type="scientific">Timema podura</name>
    <name type="common">Walking stick</name>
    <dbReference type="NCBI Taxonomy" id="61482"/>
    <lineage>
        <taxon>Eukaryota</taxon>
        <taxon>Metazoa</taxon>
        <taxon>Ecdysozoa</taxon>
        <taxon>Arthropoda</taxon>
        <taxon>Hexapoda</taxon>
        <taxon>Insecta</taxon>
        <taxon>Pterygota</taxon>
        <taxon>Neoptera</taxon>
        <taxon>Polyneoptera</taxon>
        <taxon>Phasmatodea</taxon>
        <taxon>Timematodea</taxon>
        <taxon>Timematoidea</taxon>
        <taxon>Timematidae</taxon>
        <taxon>Timema</taxon>
    </lineage>
</organism>
<sequence>MAENESQCSSRRNDNTKTIASQTPQPTPREQHMAGSLPYPWLSRPRKDCIGIVRDYSDRLHLITNLDSASPIQLKLSDKENKKEVIFKAKDLYREHFPKECTAVGNIKIDKSKIPELASANTIYFVNDIIGAREIELCIKVGQNSQEYLFTSQPLVFGYEKYLLNKDACIIRKGLGKLHLKEVYPQLCETRLKNHFRENHPITVNRDSKLDLAVIGSLVYCKNDDLDCVVTKMTNAVSSKRTSWTAVK</sequence>
<dbReference type="Proteomes" id="UP001153148">
    <property type="component" value="Unassembled WGS sequence"/>
</dbReference>
<dbReference type="EMBL" id="CAJPIN010001604">
    <property type="protein sequence ID" value="CAG2054675.1"/>
    <property type="molecule type" value="Genomic_DNA"/>
</dbReference>
<reference evidence="2" key="1">
    <citation type="submission" date="2021-03" db="EMBL/GenBank/DDBJ databases">
        <authorList>
            <person name="Tran Van P."/>
        </authorList>
    </citation>
    <scope>NUCLEOTIDE SEQUENCE</scope>
</reference>
<comment type="caution">
    <text evidence="2">The sequence shown here is derived from an EMBL/GenBank/DDBJ whole genome shotgun (WGS) entry which is preliminary data.</text>
</comment>
<evidence type="ECO:0000256" key="1">
    <source>
        <dbReference type="SAM" id="MobiDB-lite"/>
    </source>
</evidence>
<protein>
    <submittedName>
        <fullName evidence="2">Uncharacterized protein</fullName>
    </submittedName>
</protein>